<sequence length="134" mass="15547">MGWRWLCLGGTGGAQRPCWYYGELGAHYGTPESGQRPTEPSFPAQKVILYSYWVILGFMVVFAILLVFLWIKQAYRALKKRMALAPVPHEDPEELALMETLHLLDAVMVKVWRHLQRMERGKRKRGCRHPKAPR</sequence>
<keyword evidence="1" id="KW-0472">Membrane</keyword>
<evidence type="ECO:0000313" key="2">
    <source>
        <dbReference type="EMBL" id="KAH0626028.1"/>
    </source>
</evidence>
<evidence type="ECO:0000256" key="1">
    <source>
        <dbReference type="SAM" id="Phobius"/>
    </source>
</evidence>
<keyword evidence="3" id="KW-1185">Reference proteome</keyword>
<gene>
    <name evidence="2" type="ORF">JD844_000727</name>
</gene>
<feature type="transmembrane region" description="Helical" evidence="1">
    <location>
        <begin position="50"/>
        <end position="71"/>
    </location>
</feature>
<name>A0ABQ7T8P1_PHRPL</name>
<reference evidence="2 3" key="1">
    <citation type="journal article" date="2022" name="Gigascience">
        <title>A chromosome-level genome assembly and annotation of the desert horned lizard, Phrynosoma platyrhinos, provides insight into chromosomal rearrangements among reptiles.</title>
        <authorList>
            <person name="Koochekian N."/>
            <person name="Ascanio A."/>
            <person name="Farleigh K."/>
            <person name="Card D.C."/>
            <person name="Schield D.R."/>
            <person name="Castoe T.A."/>
            <person name="Jezkova T."/>
        </authorList>
    </citation>
    <scope>NUCLEOTIDE SEQUENCE [LARGE SCALE GENOMIC DNA]</scope>
    <source>
        <strain evidence="2">NK-2021</strain>
    </source>
</reference>
<organism evidence="2 3">
    <name type="scientific">Phrynosoma platyrhinos</name>
    <name type="common">Desert horned lizard</name>
    <dbReference type="NCBI Taxonomy" id="52577"/>
    <lineage>
        <taxon>Eukaryota</taxon>
        <taxon>Metazoa</taxon>
        <taxon>Chordata</taxon>
        <taxon>Craniata</taxon>
        <taxon>Vertebrata</taxon>
        <taxon>Euteleostomi</taxon>
        <taxon>Lepidosauria</taxon>
        <taxon>Squamata</taxon>
        <taxon>Bifurcata</taxon>
        <taxon>Unidentata</taxon>
        <taxon>Episquamata</taxon>
        <taxon>Toxicofera</taxon>
        <taxon>Iguania</taxon>
        <taxon>Phrynosomatidae</taxon>
        <taxon>Phrynosomatinae</taxon>
        <taxon>Phrynosoma</taxon>
    </lineage>
</organism>
<dbReference type="EMBL" id="JAIPUX010000521">
    <property type="protein sequence ID" value="KAH0626028.1"/>
    <property type="molecule type" value="Genomic_DNA"/>
</dbReference>
<proteinExistence type="predicted"/>
<keyword evidence="1" id="KW-0812">Transmembrane</keyword>
<comment type="caution">
    <text evidence="2">The sequence shown here is derived from an EMBL/GenBank/DDBJ whole genome shotgun (WGS) entry which is preliminary data.</text>
</comment>
<protein>
    <submittedName>
        <fullName evidence="2">Uncharacterized protein</fullName>
    </submittedName>
</protein>
<evidence type="ECO:0000313" key="3">
    <source>
        <dbReference type="Proteomes" id="UP000826234"/>
    </source>
</evidence>
<dbReference type="Proteomes" id="UP000826234">
    <property type="component" value="Unassembled WGS sequence"/>
</dbReference>
<accession>A0ABQ7T8P1</accession>
<keyword evidence="1" id="KW-1133">Transmembrane helix</keyword>